<feature type="transmembrane region" description="Helical" evidence="1">
    <location>
        <begin position="12"/>
        <end position="30"/>
    </location>
</feature>
<keyword evidence="1" id="KW-0812">Transmembrane</keyword>
<keyword evidence="3" id="KW-1185">Reference proteome</keyword>
<dbReference type="Ensembl" id="ENSCINT00000034363.1">
    <property type="protein sequence ID" value="ENSCINP00000033425.1"/>
    <property type="gene ID" value="ENSCING00000018898.1"/>
</dbReference>
<dbReference type="HOGENOM" id="CLU_2290672_0_0_1"/>
<keyword evidence="1" id="KW-0472">Membrane</keyword>
<dbReference type="STRING" id="7719.ENSCINP00000033425"/>
<keyword evidence="1" id="KW-1133">Transmembrane helix</keyword>
<reference evidence="2" key="3">
    <citation type="submission" date="2025-08" db="UniProtKB">
        <authorList>
            <consortium name="Ensembl"/>
        </authorList>
    </citation>
    <scope>IDENTIFICATION</scope>
</reference>
<reference evidence="2" key="4">
    <citation type="submission" date="2025-09" db="UniProtKB">
        <authorList>
            <consortium name="Ensembl"/>
        </authorList>
    </citation>
    <scope>IDENTIFICATION</scope>
</reference>
<protein>
    <submittedName>
        <fullName evidence="2">Uncharacterized protein</fullName>
    </submittedName>
</protein>
<sequence>MASICLRNRAFYIFSEVLIRLVLIGVFMYTEVQEPFERLIQPEEWWLYKNPISLNPRVSTLKLYVCILCWLIFLYNVFPYIKKLYTLLLCRINPVYHYYKC</sequence>
<accession>H2XUU1</accession>
<dbReference type="AlphaFoldDB" id="H2XUU1"/>
<evidence type="ECO:0000313" key="3">
    <source>
        <dbReference type="Proteomes" id="UP000008144"/>
    </source>
</evidence>
<proteinExistence type="predicted"/>
<name>H2XUU1_CIOIN</name>
<reference evidence="3" key="1">
    <citation type="journal article" date="2002" name="Science">
        <title>The draft genome of Ciona intestinalis: insights into chordate and vertebrate origins.</title>
        <authorList>
            <person name="Dehal P."/>
            <person name="Satou Y."/>
            <person name="Campbell R.K."/>
            <person name="Chapman J."/>
            <person name="Degnan B."/>
            <person name="De Tomaso A."/>
            <person name="Davidson B."/>
            <person name="Di Gregorio A."/>
            <person name="Gelpke M."/>
            <person name="Goodstein D.M."/>
            <person name="Harafuji N."/>
            <person name="Hastings K.E."/>
            <person name="Ho I."/>
            <person name="Hotta K."/>
            <person name="Huang W."/>
            <person name="Kawashima T."/>
            <person name="Lemaire P."/>
            <person name="Martinez D."/>
            <person name="Meinertzhagen I.A."/>
            <person name="Necula S."/>
            <person name="Nonaka M."/>
            <person name="Putnam N."/>
            <person name="Rash S."/>
            <person name="Saiga H."/>
            <person name="Satake M."/>
            <person name="Terry A."/>
            <person name="Yamada L."/>
            <person name="Wang H.G."/>
            <person name="Awazu S."/>
            <person name="Azumi K."/>
            <person name="Boore J."/>
            <person name="Branno M."/>
            <person name="Chin-Bow S."/>
            <person name="DeSantis R."/>
            <person name="Doyle S."/>
            <person name="Francino P."/>
            <person name="Keys D.N."/>
            <person name="Haga S."/>
            <person name="Hayashi H."/>
            <person name="Hino K."/>
            <person name="Imai K.S."/>
            <person name="Inaba K."/>
            <person name="Kano S."/>
            <person name="Kobayashi K."/>
            <person name="Kobayashi M."/>
            <person name="Lee B.I."/>
            <person name="Makabe K.W."/>
            <person name="Manohar C."/>
            <person name="Matassi G."/>
            <person name="Medina M."/>
            <person name="Mochizuki Y."/>
            <person name="Mount S."/>
            <person name="Morishita T."/>
            <person name="Miura S."/>
            <person name="Nakayama A."/>
            <person name="Nishizaka S."/>
            <person name="Nomoto H."/>
            <person name="Ohta F."/>
            <person name="Oishi K."/>
            <person name="Rigoutsos I."/>
            <person name="Sano M."/>
            <person name="Sasaki A."/>
            <person name="Sasakura Y."/>
            <person name="Shoguchi E."/>
            <person name="Shin-i T."/>
            <person name="Spagnuolo A."/>
            <person name="Stainier D."/>
            <person name="Suzuki M.M."/>
            <person name="Tassy O."/>
            <person name="Takatori N."/>
            <person name="Tokuoka M."/>
            <person name="Yagi K."/>
            <person name="Yoshizaki F."/>
            <person name="Wada S."/>
            <person name="Zhang C."/>
            <person name="Hyatt P.D."/>
            <person name="Larimer F."/>
            <person name="Detter C."/>
            <person name="Doggett N."/>
            <person name="Glavina T."/>
            <person name="Hawkins T."/>
            <person name="Richardson P."/>
            <person name="Lucas S."/>
            <person name="Kohara Y."/>
            <person name="Levine M."/>
            <person name="Satoh N."/>
            <person name="Rokhsar D.S."/>
        </authorList>
    </citation>
    <scope>NUCLEOTIDE SEQUENCE [LARGE SCALE GENOMIC DNA]</scope>
</reference>
<organism evidence="2 3">
    <name type="scientific">Ciona intestinalis</name>
    <name type="common">Transparent sea squirt</name>
    <name type="synonym">Ascidia intestinalis</name>
    <dbReference type="NCBI Taxonomy" id="7719"/>
    <lineage>
        <taxon>Eukaryota</taxon>
        <taxon>Metazoa</taxon>
        <taxon>Chordata</taxon>
        <taxon>Tunicata</taxon>
        <taxon>Ascidiacea</taxon>
        <taxon>Phlebobranchia</taxon>
        <taxon>Cionidae</taxon>
        <taxon>Ciona</taxon>
    </lineage>
</organism>
<evidence type="ECO:0000313" key="2">
    <source>
        <dbReference type="Ensembl" id="ENSCINP00000033425.1"/>
    </source>
</evidence>
<feature type="transmembrane region" description="Helical" evidence="1">
    <location>
        <begin position="61"/>
        <end position="81"/>
    </location>
</feature>
<evidence type="ECO:0000256" key="1">
    <source>
        <dbReference type="SAM" id="Phobius"/>
    </source>
</evidence>
<dbReference type="Proteomes" id="UP000008144">
    <property type="component" value="Chromosome 5"/>
</dbReference>
<reference evidence="2" key="2">
    <citation type="journal article" date="2008" name="Genome Biol.">
        <title>Improved genome assembly and evidence-based global gene model set for the chordate Ciona intestinalis: new insight into intron and operon populations.</title>
        <authorList>
            <person name="Satou Y."/>
            <person name="Mineta K."/>
            <person name="Ogasawara M."/>
            <person name="Sasakura Y."/>
            <person name="Shoguchi E."/>
            <person name="Ueno K."/>
            <person name="Yamada L."/>
            <person name="Matsumoto J."/>
            <person name="Wasserscheid J."/>
            <person name="Dewar K."/>
            <person name="Wiley G.B."/>
            <person name="Macmil S.L."/>
            <person name="Roe B.A."/>
            <person name="Zeller R.W."/>
            <person name="Hastings K.E."/>
            <person name="Lemaire P."/>
            <person name="Lindquist E."/>
            <person name="Endo T."/>
            <person name="Hotta K."/>
            <person name="Inaba K."/>
        </authorList>
    </citation>
    <scope>NUCLEOTIDE SEQUENCE [LARGE SCALE GENOMIC DNA]</scope>
    <source>
        <strain evidence="2">wild type</strain>
    </source>
</reference>
<dbReference type="EMBL" id="EAAA01002170">
    <property type="status" value="NOT_ANNOTATED_CDS"/>
    <property type="molecule type" value="Genomic_DNA"/>
</dbReference>
<dbReference type="InParanoid" id="H2XUU1"/>